<proteinExistence type="predicted"/>
<protein>
    <submittedName>
        <fullName evidence="3">Uncharacterized protein</fullName>
    </submittedName>
</protein>
<gene>
    <name evidence="3" type="ORF">COLAER_02141</name>
</gene>
<dbReference type="EMBL" id="AAVN02000011">
    <property type="protein sequence ID" value="EBA38689.1"/>
    <property type="molecule type" value="Genomic_DNA"/>
</dbReference>
<keyword evidence="1" id="KW-0175">Coiled coil</keyword>
<reference evidence="3 4" key="1">
    <citation type="submission" date="2007-01" db="EMBL/GenBank/DDBJ databases">
        <title>Draft genome sequence of Collinsella aerofaciens (ATCC 25986).</title>
        <authorList>
            <person name="Sudarsanam P."/>
            <person name="Ley R."/>
            <person name="Guruge J."/>
            <person name="Turnbaugh P.J."/>
            <person name="Mahowald M."/>
            <person name="Liep D."/>
            <person name="Gordon J."/>
        </authorList>
    </citation>
    <scope>NUCLEOTIDE SEQUENCE [LARGE SCALE GENOMIC DNA]</scope>
    <source>
        <strain evidence="4">ATCC 25986 / DSM 3979 / JCM 10188 / KCTC 3647 / NCTC 11838 / VPI 1003</strain>
    </source>
</reference>
<evidence type="ECO:0000256" key="2">
    <source>
        <dbReference type="SAM" id="MobiDB-lite"/>
    </source>
</evidence>
<organism evidence="3 4">
    <name type="scientific">Collinsella aerofaciens (strain ATCC 25986 / DSM 3979 / JCM 10188 / KCTC 3647 / NCTC 11838 / VPI 1003)</name>
    <dbReference type="NCBI Taxonomy" id="411903"/>
    <lineage>
        <taxon>Bacteria</taxon>
        <taxon>Bacillati</taxon>
        <taxon>Actinomycetota</taxon>
        <taxon>Coriobacteriia</taxon>
        <taxon>Coriobacteriales</taxon>
        <taxon>Coriobacteriaceae</taxon>
        <taxon>Collinsella</taxon>
    </lineage>
</organism>
<evidence type="ECO:0000256" key="1">
    <source>
        <dbReference type="SAM" id="Coils"/>
    </source>
</evidence>
<feature type="compositionally biased region" description="Basic and acidic residues" evidence="2">
    <location>
        <begin position="23"/>
        <end position="36"/>
    </location>
</feature>
<dbReference type="AlphaFoldDB" id="A4ECF8"/>
<reference evidence="3 4" key="2">
    <citation type="submission" date="2007-04" db="EMBL/GenBank/DDBJ databases">
        <authorList>
            <person name="Fulton L."/>
            <person name="Clifton S."/>
            <person name="Fulton B."/>
            <person name="Xu J."/>
            <person name="Minx P."/>
            <person name="Mardis E.R."/>
            <person name="Wilson R.K."/>
        </authorList>
    </citation>
    <scope>NUCLEOTIDE SEQUENCE [LARGE SCALE GENOMIC DNA]</scope>
    <source>
        <strain evidence="4">ATCC 25986 / DSM 3979 / JCM 10188 / KCTC 3647 / NCTC 11838 / VPI 1003</strain>
    </source>
</reference>
<comment type="caution">
    <text evidence="3">The sequence shown here is derived from an EMBL/GenBank/DDBJ whole genome shotgun (WGS) entry which is preliminary data.</text>
</comment>
<accession>A4ECF8</accession>
<sequence>MGVMPGFYDQFGQAAQTTFPTRQKGEATEDDTKQDDSAEVVQEETVLTDDQLYTRLDGLYQTIVSYGDEDQIGEVIDSFNNGYLRTPLSTRQELSQSAYALRDQIKKTQDELSNLKYQDDTVYADDIAHLKQLAEWMYERVDVICQSWDISLAIPDGESMSSHQSEILAPIAQSGNSALNQYDANVGSWKPQQRS</sequence>
<evidence type="ECO:0000313" key="3">
    <source>
        <dbReference type="EMBL" id="EBA38689.1"/>
    </source>
</evidence>
<feature type="coiled-coil region" evidence="1">
    <location>
        <begin position="91"/>
        <end position="118"/>
    </location>
</feature>
<evidence type="ECO:0000313" key="4">
    <source>
        <dbReference type="Proteomes" id="UP000002979"/>
    </source>
</evidence>
<dbReference type="Proteomes" id="UP000002979">
    <property type="component" value="Unassembled WGS sequence"/>
</dbReference>
<feature type="region of interest" description="Disordered" evidence="2">
    <location>
        <begin position="14"/>
        <end position="42"/>
    </location>
</feature>
<name>A4ECF8_COLAA</name>